<dbReference type="InParanoid" id="A0DQW1"/>
<dbReference type="RefSeq" id="XP_001452825.1">
    <property type="nucleotide sequence ID" value="XM_001452788.2"/>
</dbReference>
<name>A0DQW1_PARTE</name>
<keyword evidence="2" id="KW-1185">Reference proteome</keyword>
<protein>
    <submittedName>
        <fullName evidence="1">Uncharacterized protein</fullName>
    </submittedName>
</protein>
<proteinExistence type="predicted"/>
<dbReference type="AlphaFoldDB" id="A0DQW1"/>
<gene>
    <name evidence="1" type="ORF">GSPATT00002828001</name>
</gene>
<sequence length="222" mass="25894">MQEDWDLKQGGKICNRSLRSMGRQRILIYEAHMPSLNLKLQMRLSRQYHKWTGEGQVVIVSLLNKEMIDLQVQEDQQPEMCVSIVDAKAIGQMNARKAICEKHATGVTRKAISKRNVLCQELLVMLKDKEEIGKEEDHPLHPNLLLLHQNLGEEVEISKKTDKIEDNPGNHQVKVESQTHHKHLEVQVKIHDKLHQLYNYIYVKNYSAIIIHYQSQLVNCWH</sequence>
<dbReference type="EMBL" id="CT868540">
    <property type="protein sequence ID" value="CAK85428.1"/>
    <property type="molecule type" value="Genomic_DNA"/>
</dbReference>
<dbReference type="Proteomes" id="UP000000600">
    <property type="component" value="Unassembled WGS sequence"/>
</dbReference>
<dbReference type="KEGG" id="ptm:GSPATT00002828001"/>
<evidence type="ECO:0000313" key="2">
    <source>
        <dbReference type="Proteomes" id="UP000000600"/>
    </source>
</evidence>
<evidence type="ECO:0000313" key="1">
    <source>
        <dbReference type="EMBL" id="CAK85428.1"/>
    </source>
</evidence>
<organism evidence="1 2">
    <name type="scientific">Paramecium tetraurelia</name>
    <dbReference type="NCBI Taxonomy" id="5888"/>
    <lineage>
        <taxon>Eukaryota</taxon>
        <taxon>Sar</taxon>
        <taxon>Alveolata</taxon>
        <taxon>Ciliophora</taxon>
        <taxon>Intramacronucleata</taxon>
        <taxon>Oligohymenophorea</taxon>
        <taxon>Peniculida</taxon>
        <taxon>Parameciidae</taxon>
        <taxon>Paramecium</taxon>
    </lineage>
</organism>
<reference evidence="1 2" key="1">
    <citation type="journal article" date="2006" name="Nature">
        <title>Global trends of whole-genome duplications revealed by the ciliate Paramecium tetraurelia.</title>
        <authorList>
            <consortium name="Genoscope"/>
            <person name="Aury J.-M."/>
            <person name="Jaillon O."/>
            <person name="Duret L."/>
            <person name="Noel B."/>
            <person name="Jubin C."/>
            <person name="Porcel B.M."/>
            <person name="Segurens B."/>
            <person name="Daubin V."/>
            <person name="Anthouard V."/>
            <person name="Aiach N."/>
            <person name="Arnaiz O."/>
            <person name="Billaut A."/>
            <person name="Beisson J."/>
            <person name="Blanc I."/>
            <person name="Bouhouche K."/>
            <person name="Camara F."/>
            <person name="Duharcourt S."/>
            <person name="Guigo R."/>
            <person name="Gogendeau D."/>
            <person name="Katinka M."/>
            <person name="Keller A.-M."/>
            <person name="Kissmehl R."/>
            <person name="Klotz C."/>
            <person name="Koll F."/>
            <person name="Le Moue A."/>
            <person name="Lepere C."/>
            <person name="Malinsky S."/>
            <person name="Nowacki M."/>
            <person name="Nowak J.K."/>
            <person name="Plattner H."/>
            <person name="Poulain J."/>
            <person name="Ruiz F."/>
            <person name="Serrano V."/>
            <person name="Zagulski M."/>
            <person name="Dessen P."/>
            <person name="Betermier M."/>
            <person name="Weissenbach J."/>
            <person name="Scarpelli C."/>
            <person name="Schachter V."/>
            <person name="Sperling L."/>
            <person name="Meyer E."/>
            <person name="Cohen J."/>
            <person name="Wincker P."/>
        </authorList>
    </citation>
    <scope>NUCLEOTIDE SEQUENCE [LARGE SCALE GENOMIC DNA]</scope>
    <source>
        <strain evidence="1 2">Stock d4-2</strain>
    </source>
</reference>
<accession>A0DQW1</accession>
<dbReference type="HOGENOM" id="CLU_1247463_0_0_1"/>
<dbReference type="GeneID" id="5038610"/>